<sequence>MMSYPVEYSTLYIDESGETGEVTMSVNNIPIFMDLMDKKYFIVTKIIQYIILNPLAFNERCVPGEQHYYVDNNPSLNCLLTQPDAIIALRHKLSGDFYEQFPDSVYQVFINGIVRRRDKKQRKATCFTDAEHVTTTTDTTATVSSITITSSDAEPYTKESLLKIYSHLIDYFSQSTTDPIAFPDERSYPKIYISNQDLKQLVQLTQKKYLADSEAAHSDSLEIYLPSPDMNKHDKQFYLLPNYPALHSLVARCEKYRSTSTPNYPLRIVHDDQHQFATDNDTPELSQEFLLQKPESGSRPL</sequence>
<evidence type="ECO:0000313" key="2">
    <source>
        <dbReference type="EMBL" id="CAF1658213.1"/>
    </source>
</evidence>
<proteinExistence type="predicted"/>
<dbReference type="EMBL" id="CAJNOM010004720">
    <property type="protein sequence ID" value="CAF1658213.1"/>
    <property type="molecule type" value="Genomic_DNA"/>
</dbReference>
<evidence type="ECO:0000313" key="3">
    <source>
        <dbReference type="Proteomes" id="UP000663832"/>
    </source>
</evidence>
<dbReference type="Proteomes" id="UP000663832">
    <property type="component" value="Unassembled WGS sequence"/>
</dbReference>
<dbReference type="AlphaFoldDB" id="A0A816F4V4"/>
<evidence type="ECO:0008006" key="4">
    <source>
        <dbReference type="Google" id="ProtNLM"/>
    </source>
</evidence>
<reference evidence="2" key="1">
    <citation type="submission" date="2021-02" db="EMBL/GenBank/DDBJ databases">
        <authorList>
            <person name="Nowell W R."/>
        </authorList>
    </citation>
    <scope>NUCLEOTIDE SEQUENCE</scope>
</reference>
<evidence type="ECO:0000313" key="1">
    <source>
        <dbReference type="EMBL" id="CAF1542935.1"/>
    </source>
</evidence>
<comment type="caution">
    <text evidence="2">The sequence shown here is derived from an EMBL/GenBank/DDBJ whole genome shotgun (WGS) entry which is preliminary data.</text>
</comment>
<dbReference type="Proteomes" id="UP000663877">
    <property type="component" value="Unassembled WGS sequence"/>
</dbReference>
<name>A0A816F4V4_9BILA</name>
<gene>
    <name evidence="1" type="ORF">BJG266_LOCUS45700</name>
    <name evidence="2" type="ORF">QVE165_LOCUS62717</name>
</gene>
<organism evidence="2 3">
    <name type="scientific">Adineta steineri</name>
    <dbReference type="NCBI Taxonomy" id="433720"/>
    <lineage>
        <taxon>Eukaryota</taxon>
        <taxon>Metazoa</taxon>
        <taxon>Spiralia</taxon>
        <taxon>Gnathifera</taxon>
        <taxon>Rotifera</taxon>
        <taxon>Eurotatoria</taxon>
        <taxon>Bdelloidea</taxon>
        <taxon>Adinetida</taxon>
        <taxon>Adinetidae</taxon>
        <taxon>Adineta</taxon>
    </lineage>
</organism>
<accession>A0A816F4V4</accession>
<keyword evidence="3" id="KW-1185">Reference proteome</keyword>
<protein>
    <recommendedName>
        <fullName evidence="4">DUF3800 domain-containing protein</fullName>
    </recommendedName>
</protein>
<dbReference type="EMBL" id="CAJNOI010004335">
    <property type="protein sequence ID" value="CAF1542935.1"/>
    <property type="molecule type" value="Genomic_DNA"/>
</dbReference>